<organism evidence="10 11">
    <name type="scientific">Mycolicibacterium septicum</name>
    <dbReference type="NCBI Taxonomy" id="98668"/>
    <lineage>
        <taxon>Bacteria</taxon>
        <taxon>Bacillati</taxon>
        <taxon>Actinomycetota</taxon>
        <taxon>Actinomycetes</taxon>
        <taxon>Mycobacteriales</taxon>
        <taxon>Mycobacteriaceae</taxon>
        <taxon>Mycolicibacterium</taxon>
    </lineage>
</organism>
<feature type="transmembrane region" description="Helical" evidence="8">
    <location>
        <begin position="322"/>
        <end position="344"/>
    </location>
</feature>
<dbReference type="RefSeq" id="WP_409552377.1">
    <property type="nucleotide sequence ID" value="NZ_JBKBDE010000012.1"/>
</dbReference>
<feature type="transmembrane region" description="Helical" evidence="8">
    <location>
        <begin position="156"/>
        <end position="177"/>
    </location>
</feature>
<proteinExistence type="predicted"/>
<evidence type="ECO:0000256" key="5">
    <source>
        <dbReference type="ARBA" id="ARBA00022692"/>
    </source>
</evidence>
<dbReference type="GO" id="GO:0016757">
    <property type="term" value="F:glycosyltransferase activity"/>
    <property type="evidence" value="ECO:0007669"/>
    <property type="project" value="UniProtKB-KW"/>
</dbReference>
<dbReference type="PANTHER" id="PTHR33908:SF11">
    <property type="entry name" value="MEMBRANE PROTEIN"/>
    <property type="match status" value="1"/>
</dbReference>
<sequence>MACVYDPDGALQAELTAEMVDLDRREQNPRRFGVAARLVHDGMLGRAAGRVSAPCGDVAAWISRDLRGRRSMMRMAVPPKPAADSGVHPLAWGGLSVIAGFAAVVMLLSLDRYEYFGDELYFLAGGDRLAAGYADQGPALPALAHLMDTVAPGSLFVSRLPAALLTVGAIMVTALIARELGGGSAAQLISAGAYATSPFLLGQGVLLSTNAVDTALWTVITWLVVRWVRVRADWLLLLAAVVTALDFQVKWLIPFFWICAGISILILGPRDLLRRPMLWLGAMFVIVSALPGLLWQAERGWPQLKMGAIIAAEQSTVMGRWLFVPLALLSAGLLGMALLTYGTWRLFRAPALREDRFVALTVLLLVAVFVLQGGRSYYVAGMYPVLMAAGAVELTRRGLRRWVRCSAVPVVAASLALSLVALPWRPTADVAPANTRESATIMVINYRQHPLRRSSQVQPTAPIPGRFLYVAWNVSLRLIGPFVTPSRARHRALDAIRSHIGALESIPGIGSIRLLESTFVVPLPGAPRFDVALLVDGSDAAVETAQSVVGQLDVGEHWLMTSACNVKRFGDTDGPAGPILLNHFASSRSSSDVAGVWSGISEWYGRVLGVDNSTLLALDESDRYVMMNYARIPGSVVRFMADQVLRPSFRSHVVGPLKSLDARALPVFARRIRPSFE</sequence>
<evidence type="ECO:0000256" key="8">
    <source>
        <dbReference type="SAM" id="Phobius"/>
    </source>
</evidence>
<reference evidence="10 11" key="1">
    <citation type="submission" date="2024-12" db="EMBL/GenBank/DDBJ databases">
        <title>The coexistence of Mycolicibacterium septicum and Mycolicibacterium nivoides in clinical samples.</title>
        <authorList>
            <person name="Wang C."/>
            <person name="Feng Y."/>
            <person name="Zong Z."/>
        </authorList>
    </citation>
    <scope>NUCLEOTIDE SEQUENCE [LARGE SCALE GENOMIC DNA]</scope>
    <source>
        <strain evidence="10 11">120310</strain>
    </source>
</reference>
<name>A0ABW9M1R5_9MYCO</name>
<evidence type="ECO:0000256" key="1">
    <source>
        <dbReference type="ARBA" id="ARBA00004651"/>
    </source>
</evidence>
<dbReference type="EC" id="2.4.-.-" evidence="10"/>
<evidence type="ECO:0000259" key="9">
    <source>
        <dbReference type="Pfam" id="PF13231"/>
    </source>
</evidence>
<feature type="transmembrane region" description="Helical" evidence="8">
    <location>
        <begin position="356"/>
        <end position="371"/>
    </location>
</feature>
<keyword evidence="6 8" id="KW-1133">Transmembrane helix</keyword>
<keyword evidence="7 8" id="KW-0472">Membrane</keyword>
<feature type="transmembrane region" description="Helical" evidence="8">
    <location>
        <begin position="278"/>
        <end position="297"/>
    </location>
</feature>
<protein>
    <submittedName>
        <fullName evidence="10">ArnT family glycosyltransferase</fullName>
        <ecNumber evidence="10">2.4.-.-</ecNumber>
    </submittedName>
</protein>
<evidence type="ECO:0000256" key="7">
    <source>
        <dbReference type="ARBA" id="ARBA00023136"/>
    </source>
</evidence>
<evidence type="ECO:0000256" key="3">
    <source>
        <dbReference type="ARBA" id="ARBA00022676"/>
    </source>
</evidence>
<feature type="transmembrane region" description="Helical" evidence="8">
    <location>
        <begin position="237"/>
        <end position="266"/>
    </location>
</feature>
<gene>
    <name evidence="10" type="ORF">ACK4CP_27815</name>
</gene>
<keyword evidence="4 10" id="KW-0808">Transferase</keyword>
<evidence type="ECO:0000313" key="11">
    <source>
        <dbReference type="Proteomes" id="UP001635817"/>
    </source>
</evidence>
<dbReference type="PANTHER" id="PTHR33908">
    <property type="entry name" value="MANNOSYLTRANSFERASE YKCB-RELATED"/>
    <property type="match status" value="1"/>
</dbReference>
<evidence type="ECO:0000256" key="6">
    <source>
        <dbReference type="ARBA" id="ARBA00022989"/>
    </source>
</evidence>
<feature type="transmembrane region" description="Helical" evidence="8">
    <location>
        <begin position="402"/>
        <end position="424"/>
    </location>
</feature>
<dbReference type="Pfam" id="PF13231">
    <property type="entry name" value="PMT_2"/>
    <property type="match status" value="1"/>
</dbReference>
<dbReference type="InterPro" id="IPR038731">
    <property type="entry name" value="RgtA/B/C-like"/>
</dbReference>
<dbReference type="Proteomes" id="UP001635817">
    <property type="component" value="Unassembled WGS sequence"/>
</dbReference>
<comment type="subcellular location">
    <subcellularLocation>
        <location evidence="1">Cell membrane</location>
        <topology evidence="1">Multi-pass membrane protein</topology>
    </subcellularLocation>
</comment>
<feature type="transmembrane region" description="Helical" evidence="8">
    <location>
        <begin position="90"/>
        <end position="110"/>
    </location>
</feature>
<accession>A0ABW9M1R5</accession>
<evidence type="ECO:0000256" key="2">
    <source>
        <dbReference type="ARBA" id="ARBA00022475"/>
    </source>
</evidence>
<dbReference type="InterPro" id="IPR050297">
    <property type="entry name" value="LipidA_mod_glycosyltrf_83"/>
</dbReference>
<keyword evidence="3 10" id="KW-0328">Glycosyltransferase</keyword>
<evidence type="ECO:0000256" key="4">
    <source>
        <dbReference type="ARBA" id="ARBA00022679"/>
    </source>
</evidence>
<dbReference type="EMBL" id="JBKBDE010000012">
    <property type="protein sequence ID" value="MFN6554228.1"/>
    <property type="molecule type" value="Genomic_DNA"/>
</dbReference>
<keyword evidence="2" id="KW-1003">Cell membrane</keyword>
<comment type="caution">
    <text evidence="10">The sequence shown here is derived from an EMBL/GenBank/DDBJ whole genome shotgun (WGS) entry which is preliminary data.</text>
</comment>
<feature type="domain" description="Glycosyltransferase RgtA/B/C/D-like" evidence="9">
    <location>
        <begin position="135"/>
        <end position="295"/>
    </location>
</feature>
<keyword evidence="11" id="KW-1185">Reference proteome</keyword>
<evidence type="ECO:0000313" key="10">
    <source>
        <dbReference type="EMBL" id="MFN6554228.1"/>
    </source>
</evidence>
<feature type="transmembrane region" description="Helical" evidence="8">
    <location>
        <begin position="198"/>
        <end position="225"/>
    </location>
</feature>
<keyword evidence="5 8" id="KW-0812">Transmembrane</keyword>